<accession>A0A9W6F2W7</accession>
<protein>
    <submittedName>
        <fullName evidence="2">Uncharacterized protein</fullName>
    </submittedName>
</protein>
<gene>
    <name evidence="2" type="primary">PLEST005558</name>
    <name evidence="2" type="ORF">PLESTB_000774800</name>
</gene>
<sequence>MTMRRSTAVRQPYRPPLTTAYTYIQAIRRGAHGPIRISRWLCYLSGSCPGGHVPGGGGGGGGGGSVSGGAGGGGGGGGGGGESCGLKAEAGDAPCMARCANAAAAAGHAAPLTQRTLPTHPPTHATPSRDPHTPPALRPTTVLGRNERLSCPVCLARWRAVLISSLGMIPV</sequence>
<comment type="caution">
    <text evidence="2">The sequence shown here is derived from an EMBL/GenBank/DDBJ whole genome shotgun (WGS) entry which is preliminary data.</text>
</comment>
<evidence type="ECO:0000313" key="2">
    <source>
        <dbReference type="EMBL" id="GLC53671.1"/>
    </source>
</evidence>
<dbReference type="AlphaFoldDB" id="A0A9W6F2W7"/>
<reference evidence="2 3" key="1">
    <citation type="journal article" date="2023" name="Commun. Biol.">
        <title>Reorganization of the ancestral sex-determining regions during the evolution of trioecy in Pleodorina starrii.</title>
        <authorList>
            <person name="Takahashi K."/>
            <person name="Suzuki S."/>
            <person name="Kawai-Toyooka H."/>
            <person name="Yamamoto K."/>
            <person name="Hamaji T."/>
            <person name="Ootsuki R."/>
            <person name="Yamaguchi H."/>
            <person name="Kawachi M."/>
            <person name="Higashiyama T."/>
            <person name="Nozaki H."/>
        </authorList>
    </citation>
    <scope>NUCLEOTIDE SEQUENCE [LARGE SCALE GENOMIC DNA]</scope>
    <source>
        <strain evidence="2 3">NIES-4479</strain>
    </source>
</reference>
<name>A0A9W6F2W7_9CHLO</name>
<feature type="region of interest" description="Disordered" evidence="1">
    <location>
        <begin position="113"/>
        <end position="136"/>
    </location>
</feature>
<evidence type="ECO:0000313" key="3">
    <source>
        <dbReference type="Proteomes" id="UP001165080"/>
    </source>
</evidence>
<dbReference type="Proteomes" id="UP001165080">
    <property type="component" value="Unassembled WGS sequence"/>
</dbReference>
<organism evidence="2 3">
    <name type="scientific">Pleodorina starrii</name>
    <dbReference type="NCBI Taxonomy" id="330485"/>
    <lineage>
        <taxon>Eukaryota</taxon>
        <taxon>Viridiplantae</taxon>
        <taxon>Chlorophyta</taxon>
        <taxon>core chlorophytes</taxon>
        <taxon>Chlorophyceae</taxon>
        <taxon>CS clade</taxon>
        <taxon>Chlamydomonadales</taxon>
        <taxon>Volvocaceae</taxon>
        <taxon>Pleodorina</taxon>
    </lineage>
</organism>
<feature type="compositionally biased region" description="Low complexity" evidence="1">
    <location>
        <begin position="113"/>
        <end position="126"/>
    </location>
</feature>
<keyword evidence="3" id="KW-1185">Reference proteome</keyword>
<dbReference type="EMBL" id="BRXU01000008">
    <property type="protein sequence ID" value="GLC53671.1"/>
    <property type="molecule type" value="Genomic_DNA"/>
</dbReference>
<proteinExistence type="predicted"/>
<evidence type="ECO:0000256" key="1">
    <source>
        <dbReference type="SAM" id="MobiDB-lite"/>
    </source>
</evidence>